<gene>
    <name evidence="1" type="ORF">BSD967_09550</name>
</gene>
<dbReference type="EMBL" id="CP071732">
    <property type="protein sequence ID" value="QTB90548.1"/>
    <property type="molecule type" value="Genomic_DNA"/>
</dbReference>
<evidence type="ECO:0000313" key="1">
    <source>
        <dbReference type="EMBL" id="QTB90548.1"/>
    </source>
</evidence>
<sequence>MDCPVTGSVALGRAGNDCANDEIRCISGWINRGAECRRKELIEMMHSWPHRSRSDFLDELETFQLQELVHDSKIETGAVFIALSYRFESMLSGHGWIPEHNPALGSYYMCLCAQVQSSRNEPDLDHREEMIAYIRWQREQRDRYDLVLHVVDSSLDSVHTWNHRYDFTACDRLRILAMKPSLVLLRHLLCAYQSRPMLYYSLEHHYSWARPLLNLPLGWRLRFGAELIEDIQRVIDKEHLRQFRIVEAQKQCGDLHISYESAGAGDMSEGQCAEMDRLIESYALLAQHVCGLCGMTVARSETLKMPVCVVCRDGGKWIERAFPDADELLLDNSVEEEIHALWSDVADSEALAESLHILRFRASDVWPFPQDGAYQLWNSAIQSGISAQTRGGAR</sequence>
<name>A0ABX7SB90_9BIFI</name>
<organism evidence="1 2">
    <name type="scientific">Bifidobacterium saguini</name>
    <dbReference type="NCBI Taxonomy" id="762210"/>
    <lineage>
        <taxon>Bacteria</taxon>
        <taxon>Bacillati</taxon>
        <taxon>Actinomycetota</taxon>
        <taxon>Actinomycetes</taxon>
        <taxon>Bifidobacteriales</taxon>
        <taxon>Bifidobacteriaceae</taxon>
        <taxon>Bifidobacterium</taxon>
    </lineage>
</organism>
<keyword evidence="2" id="KW-1185">Reference proteome</keyword>
<evidence type="ECO:0000313" key="2">
    <source>
        <dbReference type="Proteomes" id="UP000663729"/>
    </source>
</evidence>
<dbReference type="Proteomes" id="UP000663729">
    <property type="component" value="Chromosome"/>
</dbReference>
<reference evidence="1 2" key="1">
    <citation type="submission" date="2021-03" db="EMBL/GenBank/DDBJ databases">
        <title>Genome sequencing of Bifidobacterium saguini DSMZ 23967.</title>
        <authorList>
            <person name="Kim J."/>
        </authorList>
    </citation>
    <scope>NUCLEOTIDE SEQUENCE [LARGE SCALE GENOMIC DNA]</scope>
    <source>
        <strain evidence="1 2">DSMZ 23967</strain>
    </source>
</reference>
<proteinExistence type="predicted"/>
<accession>A0ABX7SB90</accession>
<protein>
    <submittedName>
        <fullName evidence="1">Uncharacterized protein</fullName>
    </submittedName>
</protein>
<dbReference type="RefSeq" id="WP_156099583.1">
    <property type="nucleotide sequence ID" value="NZ_CP071732.1"/>
</dbReference>